<evidence type="ECO:0000256" key="6">
    <source>
        <dbReference type="ARBA" id="ARBA00023136"/>
    </source>
</evidence>
<feature type="transmembrane region" description="Helical" evidence="8">
    <location>
        <begin position="405"/>
        <end position="430"/>
    </location>
</feature>
<evidence type="ECO:0000256" key="1">
    <source>
        <dbReference type="ARBA" id="ARBA00004141"/>
    </source>
</evidence>
<proteinExistence type="inferred from homology"/>
<evidence type="ECO:0000313" key="11">
    <source>
        <dbReference type="EMBL" id="GAO47763.1"/>
    </source>
</evidence>
<dbReference type="STRING" id="698492.A0A0E9ND82"/>
<dbReference type="Proteomes" id="UP000033140">
    <property type="component" value="Unassembled WGS sequence"/>
</dbReference>
<evidence type="ECO:0000256" key="8">
    <source>
        <dbReference type="SAM" id="Phobius"/>
    </source>
</evidence>
<dbReference type="SMART" id="SM01320">
    <property type="entry name" value="TRP_N"/>
    <property type="match status" value="1"/>
</dbReference>
<comment type="similarity">
    <text evidence="2">Belongs to the transient receptor potential (TRP) ion channel family.</text>
</comment>
<sequence>MRITSISSFILAVWLALLAFVSAESDTGENYGYSVIRTERFGSCSENSILDASQFSAAYYEHNLSIIFDIKGHSLTTTQYVTASIDVFAYGETRWNISFDPCRVNIDGLCPLSTEEFDAFGLLPITPSMAKQIPTIAFHIPDFDGQVTIKLYNNETNEEVACLTSTLSNGQTFKHGYISWITGILAVVACLSSFYSVVAEASRPLDAQAAAAHSSPSAFTVFSFFQFIAFSGAVSVVYPVIFESWASNFAWSAGIIPASGIESAVQRFRNGTNGNYEGVYTGGVAKRAIYGQEIEPGMPTPGHYKGMQGLATRIGTTTTDLFMIAFIWFLVVVAGVIVFVVAFKVIMEVLAKMKIVKARRLSAFRQNWLLFLGVTVLRLMLIAFFAMVTLSIYQLTLPDAFGPKIIAGLVLGIFIITLFFAAFHIIQIAFTRRNKELGGRVGHPLYDDERTLKRWGWMYVQFKHQYWWFFMVFFTIEFFQALVLGLAQGHSLAQALVLMLLELVLLVLTVFWRPYAGRRANAIAILIALVRTVCLIIIFIFVDNFNFASIPRTVLGIVLIVIQAITMIIFVTFIVINVFFAIIASLPEDKVPARFRNRHHKYRERVFTHETDARMSTSVIPPEGLPQGAPASAYGVRRGPLDGEDVGSEETLYAPKPTYAYASQSNVSSGTGISSGQSSTADLNKMPVTFAPSQSLATNQNSRPTTGHSYAPSTRAPSVAYSAGGDSNLAAAAAGAALRSTTPSRMAGAGTSVRTSPSMEQFRKKKEEWANRAFKNERTIGDRKSEREKVWMFMLFIFWV</sequence>
<dbReference type="OMA" id="GCFQAVM"/>
<reference evidence="11 12" key="2">
    <citation type="journal article" date="2014" name="J. Gen. Appl. Microbiol.">
        <title>The early diverging ascomycetous budding yeast Saitoella complicata has three histone deacetylases belonging to the Clr6, Hos2, and Rpd3 lineages.</title>
        <authorList>
            <person name="Nishida H."/>
            <person name="Matsumoto T."/>
            <person name="Kondo S."/>
            <person name="Hamamoto M."/>
            <person name="Yoshikawa H."/>
        </authorList>
    </citation>
    <scope>NUCLEOTIDE SEQUENCE [LARGE SCALE GENOMIC DNA]</scope>
    <source>
        <strain evidence="11 12">NRRL Y-17804</strain>
    </source>
</reference>
<feature type="transmembrane region" description="Helical" evidence="8">
    <location>
        <begin position="523"/>
        <end position="542"/>
    </location>
</feature>
<accession>A0A0E9ND82</accession>
<name>A0A0E9ND82_SAICN</name>
<evidence type="ECO:0000256" key="2">
    <source>
        <dbReference type="ARBA" id="ARBA00010642"/>
    </source>
</evidence>
<evidence type="ECO:0000313" key="12">
    <source>
        <dbReference type="Proteomes" id="UP000033140"/>
    </source>
</evidence>
<feature type="transmembrane region" description="Helical" evidence="8">
    <location>
        <begin position="368"/>
        <end position="393"/>
    </location>
</feature>
<keyword evidence="3 8" id="KW-0812">Transmembrane</keyword>
<feature type="signal peptide" evidence="9">
    <location>
        <begin position="1"/>
        <end position="23"/>
    </location>
</feature>
<organism evidence="11 12">
    <name type="scientific">Saitoella complicata (strain BCRC 22490 / CBS 7301 / JCM 7358 / NBRC 10748 / NRRL Y-17804)</name>
    <dbReference type="NCBI Taxonomy" id="698492"/>
    <lineage>
        <taxon>Eukaryota</taxon>
        <taxon>Fungi</taxon>
        <taxon>Dikarya</taxon>
        <taxon>Ascomycota</taxon>
        <taxon>Taphrinomycotina</taxon>
        <taxon>Taphrinomycotina incertae sedis</taxon>
        <taxon>Saitoella</taxon>
    </lineage>
</organism>
<gene>
    <name evidence="11" type="ORF">G7K_1962-t1</name>
</gene>
<evidence type="ECO:0000256" key="7">
    <source>
        <dbReference type="SAM" id="MobiDB-lite"/>
    </source>
</evidence>
<feature type="transmembrane region" description="Helical" evidence="8">
    <location>
        <begin position="321"/>
        <end position="347"/>
    </location>
</feature>
<evidence type="ECO:0000256" key="5">
    <source>
        <dbReference type="ARBA" id="ARBA00022989"/>
    </source>
</evidence>
<dbReference type="GO" id="GO:0016020">
    <property type="term" value="C:membrane"/>
    <property type="evidence" value="ECO:0007669"/>
    <property type="project" value="UniProtKB-SubCell"/>
</dbReference>
<comment type="subcellular location">
    <subcellularLocation>
        <location evidence="1">Membrane</location>
        <topology evidence="1">Multi-pass membrane protein</topology>
    </subcellularLocation>
</comment>
<dbReference type="GO" id="GO:0055085">
    <property type="term" value="P:transmembrane transport"/>
    <property type="evidence" value="ECO:0007669"/>
    <property type="project" value="TreeGrafter"/>
</dbReference>
<dbReference type="AlphaFoldDB" id="A0A0E9ND82"/>
<keyword evidence="12" id="KW-1185">Reference proteome</keyword>
<feature type="region of interest" description="Disordered" evidence="7">
    <location>
        <begin position="740"/>
        <end position="761"/>
    </location>
</feature>
<keyword evidence="6 8" id="KW-0472">Membrane</keyword>
<dbReference type="InterPro" id="IPR032800">
    <property type="entry name" value="TRP_N"/>
</dbReference>
<feature type="domain" description="ML-like" evidence="10">
    <location>
        <begin position="34"/>
        <end position="174"/>
    </location>
</feature>
<reference evidence="11 12" key="1">
    <citation type="journal article" date="2011" name="J. Gen. Appl. Microbiol.">
        <title>Draft genome sequencing of the enigmatic yeast Saitoella complicata.</title>
        <authorList>
            <person name="Nishida H."/>
            <person name="Hamamoto M."/>
            <person name="Sugiyama J."/>
        </authorList>
    </citation>
    <scope>NUCLEOTIDE SEQUENCE [LARGE SCALE GENOMIC DNA]</scope>
    <source>
        <strain evidence="11 12">NRRL Y-17804</strain>
    </source>
</reference>
<feature type="chain" id="PRO_5002430555" description="ML-like domain-containing protein" evidence="9">
    <location>
        <begin position="24"/>
        <end position="800"/>
    </location>
</feature>
<dbReference type="EMBL" id="BACD03000011">
    <property type="protein sequence ID" value="GAO47763.1"/>
    <property type="molecule type" value="Genomic_DNA"/>
</dbReference>
<feature type="region of interest" description="Disordered" evidence="7">
    <location>
        <begin position="694"/>
        <end position="714"/>
    </location>
</feature>
<keyword evidence="5 8" id="KW-1133">Transmembrane helix</keyword>
<evidence type="ECO:0000259" key="10">
    <source>
        <dbReference type="SMART" id="SM01320"/>
    </source>
</evidence>
<feature type="transmembrane region" description="Helical" evidence="8">
    <location>
        <begin position="466"/>
        <end position="486"/>
    </location>
</feature>
<evidence type="ECO:0000256" key="9">
    <source>
        <dbReference type="SAM" id="SignalP"/>
    </source>
</evidence>
<feature type="transmembrane region" description="Helical" evidence="8">
    <location>
        <begin position="177"/>
        <end position="198"/>
    </location>
</feature>
<dbReference type="GO" id="GO:0009272">
    <property type="term" value="P:fungal-type cell wall biogenesis"/>
    <property type="evidence" value="ECO:0007669"/>
    <property type="project" value="TreeGrafter"/>
</dbReference>
<keyword evidence="4 9" id="KW-0732">Signal</keyword>
<dbReference type="InterPro" id="IPR010308">
    <property type="entry name" value="TRP_C"/>
</dbReference>
<feature type="region of interest" description="Disordered" evidence="7">
    <location>
        <begin position="617"/>
        <end position="637"/>
    </location>
</feature>
<evidence type="ECO:0000256" key="4">
    <source>
        <dbReference type="ARBA" id="ARBA00022729"/>
    </source>
</evidence>
<reference evidence="11 12" key="3">
    <citation type="journal article" date="2015" name="Genome Announc.">
        <title>Draft Genome Sequence of the Archiascomycetous Yeast Saitoella complicata.</title>
        <authorList>
            <person name="Yamauchi K."/>
            <person name="Kondo S."/>
            <person name="Hamamoto M."/>
            <person name="Takahashi Y."/>
            <person name="Ogura Y."/>
            <person name="Hayashi T."/>
            <person name="Nishida H."/>
        </authorList>
    </citation>
    <scope>NUCLEOTIDE SEQUENCE [LARGE SCALE GENOMIC DNA]</scope>
    <source>
        <strain evidence="11 12">NRRL Y-17804</strain>
    </source>
</reference>
<comment type="caution">
    <text evidence="11">The sequence shown here is derived from an EMBL/GenBank/DDBJ whole genome shotgun (WGS) entry which is preliminary data.</text>
</comment>
<dbReference type="PANTHER" id="PTHR31145">
    <property type="entry name" value="INTEGRAL MEMBRANE PROTEIN (AFU_ORTHOLOGUE AFUA_7G01610)"/>
    <property type="match status" value="1"/>
</dbReference>
<dbReference type="PANTHER" id="PTHR31145:SF7">
    <property type="entry name" value="TRP-LIKE ION CHANNEL"/>
    <property type="match status" value="1"/>
</dbReference>
<dbReference type="Pfam" id="PF06011">
    <property type="entry name" value="TRP"/>
    <property type="match status" value="1"/>
</dbReference>
<evidence type="ECO:0000256" key="3">
    <source>
        <dbReference type="ARBA" id="ARBA00022692"/>
    </source>
</evidence>
<feature type="transmembrane region" description="Helical" evidence="8">
    <location>
        <begin position="492"/>
        <end position="511"/>
    </location>
</feature>
<feature type="transmembrane region" description="Helical" evidence="8">
    <location>
        <begin position="219"/>
        <end position="241"/>
    </location>
</feature>
<protein>
    <recommendedName>
        <fullName evidence="10">ML-like domain-containing protein</fullName>
    </recommendedName>
</protein>
<dbReference type="InterPro" id="IPR040241">
    <property type="entry name" value="TRP_Flc/Pkd2-like"/>
</dbReference>
<dbReference type="Pfam" id="PF14558">
    <property type="entry name" value="TRP_N"/>
    <property type="match status" value="1"/>
</dbReference>
<feature type="transmembrane region" description="Helical" evidence="8">
    <location>
        <begin position="554"/>
        <end position="586"/>
    </location>
</feature>